<evidence type="ECO:0008006" key="3">
    <source>
        <dbReference type="Google" id="ProtNLM"/>
    </source>
</evidence>
<evidence type="ECO:0000313" key="1">
    <source>
        <dbReference type="EMBL" id="MFC3848462.1"/>
    </source>
</evidence>
<dbReference type="EMBL" id="JBHRZO010000055">
    <property type="protein sequence ID" value="MFC3848462.1"/>
    <property type="molecule type" value="Genomic_DNA"/>
</dbReference>
<gene>
    <name evidence="1" type="ORF">ACFOPX_08075</name>
</gene>
<reference evidence="2" key="1">
    <citation type="journal article" date="2019" name="Int. J. Syst. Evol. Microbiol.">
        <title>The Global Catalogue of Microorganisms (GCM) 10K type strain sequencing project: providing services to taxonomists for standard genome sequencing and annotation.</title>
        <authorList>
            <consortium name="The Broad Institute Genomics Platform"/>
            <consortium name="The Broad Institute Genome Sequencing Center for Infectious Disease"/>
            <person name="Wu L."/>
            <person name="Ma J."/>
        </authorList>
    </citation>
    <scope>NUCLEOTIDE SEQUENCE [LARGE SCALE GENOMIC DNA]</scope>
    <source>
        <strain evidence="2">CCUG 53816</strain>
    </source>
</reference>
<name>A0ABV7ZLT9_9HELI</name>
<organism evidence="1 2">
    <name type="scientific">Helicobacter baculiformis</name>
    <dbReference type="NCBI Taxonomy" id="427351"/>
    <lineage>
        <taxon>Bacteria</taxon>
        <taxon>Pseudomonadati</taxon>
        <taxon>Campylobacterota</taxon>
        <taxon>Epsilonproteobacteria</taxon>
        <taxon>Campylobacterales</taxon>
        <taxon>Helicobacteraceae</taxon>
        <taxon>Helicobacter</taxon>
    </lineage>
</organism>
<evidence type="ECO:0000313" key="2">
    <source>
        <dbReference type="Proteomes" id="UP001595783"/>
    </source>
</evidence>
<proteinExistence type="predicted"/>
<comment type="caution">
    <text evidence="1">The sequence shown here is derived from an EMBL/GenBank/DDBJ whole genome shotgun (WGS) entry which is preliminary data.</text>
</comment>
<dbReference type="Proteomes" id="UP001595783">
    <property type="component" value="Unassembled WGS sequence"/>
</dbReference>
<keyword evidence="2" id="KW-1185">Reference proteome</keyword>
<protein>
    <recommendedName>
        <fullName evidence="3">Lipoprotein</fullName>
    </recommendedName>
</protein>
<dbReference type="PROSITE" id="PS51257">
    <property type="entry name" value="PROKAR_LIPOPROTEIN"/>
    <property type="match status" value="1"/>
</dbReference>
<dbReference type="RefSeq" id="WP_104752749.1">
    <property type="nucleotide sequence ID" value="NZ_FZMF01000044.1"/>
</dbReference>
<sequence length="166" mass="18934">MARVFLCLLIFGLIGCKDNFIEAYKPDFLAEKRTQATRKGEIIVNLRPVVSVLATHLNDVDPVLYHAREFFFLEVFIQDGSYLDNEAISYQLYGLRGAETPAWVREVSKEEFDSVLYTTNKYARGFLIAFAKLDRASQEEAKLEMDIVGLGKIMFNFAYKVPAPAF</sequence>
<accession>A0ABV7ZLT9</accession>